<evidence type="ECO:0000256" key="7">
    <source>
        <dbReference type="SAM" id="SignalP"/>
    </source>
</evidence>
<evidence type="ECO:0000256" key="4">
    <source>
        <dbReference type="ARBA" id="ARBA00022982"/>
    </source>
</evidence>
<keyword evidence="3 6" id="KW-0479">Metal-binding</keyword>
<gene>
    <name evidence="9" type="ORF">EV671_1010111</name>
</gene>
<dbReference type="AlphaFoldDB" id="A0A4R3V509"/>
<comment type="PTM">
    <text evidence="6">Binds 1 heme c group covalently per subunit.</text>
</comment>
<dbReference type="Proteomes" id="UP000295110">
    <property type="component" value="Unassembled WGS sequence"/>
</dbReference>
<evidence type="ECO:0000259" key="8">
    <source>
        <dbReference type="PROSITE" id="PS51007"/>
    </source>
</evidence>
<dbReference type="InterPro" id="IPR009056">
    <property type="entry name" value="Cyt_c-like_dom"/>
</dbReference>
<feature type="chain" id="PRO_5020992601" evidence="7">
    <location>
        <begin position="25"/>
        <end position="111"/>
    </location>
</feature>
<keyword evidence="7" id="KW-0732">Signal</keyword>
<evidence type="ECO:0000256" key="1">
    <source>
        <dbReference type="ARBA" id="ARBA00022448"/>
    </source>
</evidence>
<protein>
    <submittedName>
        <fullName evidence="9">Cytochrome c</fullName>
    </submittedName>
</protein>
<reference evidence="9 10" key="1">
    <citation type="submission" date="2019-03" db="EMBL/GenBank/DDBJ databases">
        <title>Genomic Encyclopedia of Type Strains, Phase IV (KMG-IV): sequencing the most valuable type-strain genomes for metagenomic binning, comparative biology and taxonomic classification.</title>
        <authorList>
            <person name="Goeker M."/>
        </authorList>
    </citation>
    <scope>NUCLEOTIDE SEQUENCE [LARGE SCALE GENOMIC DNA]</scope>
    <source>
        <strain evidence="9 10">DSM 654</strain>
    </source>
</reference>
<evidence type="ECO:0000256" key="3">
    <source>
        <dbReference type="ARBA" id="ARBA00022723"/>
    </source>
</evidence>
<keyword evidence="1" id="KW-0813">Transport</keyword>
<feature type="binding site" description="axial binding residue" evidence="6">
    <location>
        <position position="38"/>
    </location>
    <ligand>
        <name>heme c</name>
        <dbReference type="ChEBI" id="CHEBI:61717"/>
    </ligand>
    <ligandPart>
        <name>Fe</name>
        <dbReference type="ChEBI" id="CHEBI:18248"/>
    </ligandPart>
</feature>
<keyword evidence="5 6" id="KW-0408">Iron</keyword>
<organism evidence="9 10">
    <name type="scientific">Roseateles saccharophilus</name>
    <name type="common">Pseudomonas saccharophila</name>
    <dbReference type="NCBI Taxonomy" id="304"/>
    <lineage>
        <taxon>Bacteria</taxon>
        <taxon>Pseudomonadati</taxon>
        <taxon>Pseudomonadota</taxon>
        <taxon>Betaproteobacteria</taxon>
        <taxon>Burkholderiales</taxon>
        <taxon>Sphaerotilaceae</taxon>
        <taxon>Roseateles</taxon>
    </lineage>
</organism>
<dbReference type="PROSITE" id="PS51007">
    <property type="entry name" value="CYTC"/>
    <property type="match status" value="1"/>
</dbReference>
<dbReference type="OrthoDB" id="9007105at2"/>
<dbReference type="Gene3D" id="1.10.760.10">
    <property type="entry name" value="Cytochrome c-like domain"/>
    <property type="match status" value="1"/>
</dbReference>
<comment type="caution">
    <text evidence="9">The sequence shown here is derived from an EMBL/GenBank/DDBJ whole genome shotgun (WGS) entry which is preliminary data.</text>
</comment>
<dbReference type="GO" id="GO:0005506">
    <property type="term" value="F:iron ion binding"/>
    <property type="evidence" value="ECO:0007669"/>
    <property type="project" value="InterPro"/>
</dbReference>
<feature type="binding site" description="covalent" evidence="6">
    <location>
        <position position="87"/>
    </location>
    <ligand>
        <name>heme c</name>
        <dbReference type="ChEBI" id="CHEBI:61717"/>
    </ligand>
</feature>
<dbReference type="RefSeq" id="WP_132571350.1">
    <property type="nucleotide sequence ID" value="NZ_CBCSGL010000015.1"/>
</dbReference>
<dbReference type="PRINTS" id="PR00606">
    <property type="entry name" value="CYTCHROMECID"/>
</dbReference>
<evidence type="ECO:0000256" key="5">
    <source>
        <dbReference type="ARBA" id="ARBA00023004"/>
    </source>
</evidence>
<feature type="signal peptide" evidence="7">
    <location>
        <begin position="1"/>
        <end position="24"/>
    </location>
</feature>
<feature type="domain" description="Cytochrome c" evidence="8">
    <location>
        <begin position="20"/>
        <end position="111"/>
    </location>
</feature>
<sequence>MKTSLTLAALVASVALGLAGTAVASEKLAQEKQCMGCHDIKKDGAAPSFKKIAAFWKGRQDAEASLMRTIQQGSVATGGPHWAKARMPDQAERPLVSEAEARLLARWVLTQ</sequence>
<keyword evidence="2 6" id="KW-0349">Heme</keyword>
<evidence type="ECO:0000256" key="2">
    <source>
        <dbReference type="ARBA" id="ARBA00022617"/>
    </source>
</evidence>
<dbReference type="SUPFAM" id="SSF46626">
    <property type="entry name" value="Cytochrome c"/>
    <property type="match status" value="1"/>
</dbReference>
<feature type="binding site" description="covalent" evidence="6">
    <location>
        <position position="34"/>
    </location>
    <ligand>
        <name>heme c</name>
        <dbReference type="ChEBI" id="CHEBI:61717"/>
    </ligand>
</feature>
<accession>A0A4R3V509</accession>
<dbReference type="GO" id="GO:0020037">
    <property type="term" value="F:heme binding"/>
    <property type="evidence" value="ECO:0007669"/>
    <property type="project" value="InterPro"/>
</dbReference>
<keyword evidence="4" id="KW-0249">Electron transport</keyword>
<name>A0A4R3V509_ROSSA</name>
<dbReference type="GO" id="GO:0009055">
    <property type="term" value="F:electron transfer activity"/>
    <property type="evidence" value="ECO:0007669"/>
    <property type="project" value="InterPro"/>
</dbReference>
<dbReference type="EMBL" id="SMBU01000010">
    <property type="protein sequence ID" value="TCU98662.1"/>
    <property type="molecule type" value="Genomic_DNA"/>
</dbReference>
<keyword evidence="10" id="KW-1185">Reference proteome</keyword>
<dbReference type="InterPro" id="IPR036909">
    <property type="entry name" value="Cyt_c-like_dom_sf"/>
</dbReference>
<dbReference type="Pfam" id="PF00034">
    <property type="entry name" value="Cytochrom_C"/>
    <property type="match status" value="1"/>
</dbReference>
<evidence type="ECO:0000313" key="10">
    <source>
        <dbReference type="Proteomes" id="UP000295110"/>
    </source>
</evidence>
<evidence type="ECO:0000256" key="6">
    <source>
        <dbReference type="PIRSR" id="PIRSR602324-1"/>
    </source>
</evidence>
<proteinExistence type="predicted"/>
<evidence type="ECO:0000313" key="9">
    <source>
        <dbReference type="EMBL" id="TCU98662.1"/>
    </source>
</evidence>
<dbReference type="InterPro" id="IPR002324">
    <property type="entry name" value="Cyt_c_ID"/>
</dbReference>